<dbReference type="PANTHER" id="PTHR22596">
    <property type="entry name" value="TRYPSIN-LIKE PROTEASE PROTEIN 6"/>
    <property type="match status" value="1"/>
</dbReference>
<accession>A0A8R1EAK2</accession>
<dbReference type="GO" id="GO:0006508">
    <property type="term" value="P:proteolysis"/>
    <property type="evidence" value="ECO:0007669"/>
    <property type="project" value="InterPro"/>
</dbReference>
<dbReference type="Pfam" id="PF03761">
    <property type="entry name" value="DUF316"/>
    <property type="match status" value="1"/>
</dbReference>
<dbReference type="InterPro" id="IPR043504">
    <property type="entry name" value="Peptidase_S1_PA_chymotrypsin"/>
</dbReference>
<dbReference type="Proteomes" id="UP000005237">
    <property type="component" value="Unassembled WGS sequence"/>
</dbReference>
<keyword evidence="3" id="KW-1185">Reference proteome</keyword>
<name>A0A8R1EAK2_CAEJA</name>
<protein>
    <recommendedName>
        <fullName evidence="4">Peptidase S1 domain-containing protein</fullName>
    </recommendedName>
</protein>
<dbReference type="PANTHER" id="PTHR22596:SF7">
    <property type="entry name" value="PEPTIDASE S1 DOMAIN-CONTAINING PROTEIN"/>
    <property type="match status" value="1"/>
</dbReference>
<dbReference type="InterPro" id="IPR005514">
    <property type="entry name" value="DUF316"/>
</dbReference>
<proteinExistence type="predicted"/>
<keyword evidence="1" id="KW-0732">Signal</keyword>
<dbReference type="AlphaFoldDB" id="A0A8R1EAK2"/>
<evidence type="ECO:0000256" key="1">
    <source>
        <dbReference type="SAM" id="SignalP"/>
    </source>
</evidence>
<dbReference type="InterPro" id="IPR018114">
    <property type="entry name" value="TRYPSIN_HIS"/>
</dbReference>
<reference evidence="3" key="1">
    <citation type="submission" date="2010-08" db="EMBL/GenBank/DDBJ databases">
        <authorList>
            <consortium name="Caenorhabditis japonica Sequencing Consortium"/>
            <person name="Wilson R.K."/>
        </authorList>
    </citation>
    <scope>NUCLEOTIDE SEQUENCE [LARGE SCALE GENOMIC DNA]</scope>
    <source>
        <strain evidence="3">DF5081</strain>
    </source>
</reference>
<dbReference type="GO" id="GO:0004252">
    <property type="term" value="F:serine-type endopeptidase activity"/>
    <property type="evidence" value="ECO:0007669"/>
    <property type="project" value="InterPro"/>
</dbReference>
<dbReference type="EnsemblMetazoa" id="CJA31312.1">
    <property type="protein sequence ID" value="CJA31312.1"/>
    <property type="gene ID" value="WBGene00207159"/>
</dbReference>
<dbReference type="PROSITE" id="PS00134">
    <property type="entry name" value="TRYPSIN_HIS"/>
    <property type="match status" value="1"/>
</dbReference>
<dbReference type="Gene3D" id="2.40.10.10">
    <property type="entry name" value="Trypsin-like serine proteases"/>
    <property type="match status" value="1"/>
</dbReference>
<dbReference type="SUPFAM" id="SSF50494">
    <property type="entry name" value="Trypsin-like serine proteases"/>
    <property type="match status" value="1"/>
</dbReference>
<feature type="chain" id="PRO_5035905769" description="Peptidase S1 domain-containing protein" evidence="1">
    <location>
        <begin position="19"/>
        <end position="243"/>
    </location>
</feature>
<evidence type="ECO:0000313" key="2">
    <source>
        <dbReference type="EnsemblMetazoa" id="CJA31312.1"/>
    </source>
</evidence>
<dbReference type="InterPro" id="IPR009003">
    <property type="entry name" value="Peptidase_S1_PA"/>
</dbReference>
<evidence type="ECO:0000313" key="3">
    <source>
        <dbReference type="Proteomes" id="UP000005237"/>
    </source>
</evidence>
<sequence length="243" mass="27462">MHWIFVLVTFLTFPTTQSNPLTKAENENRLSTCGKNSKTKVYNGREVDRIEAPWTVYLKMENVTETGSMKSVSSTVCSGTVISPRHILTATHCFARLDEKIGLSGLKNGVLDRKKCDKDHYHIADPYILGNTYIMGDDVEQLDKYPEKVTLVNGCMSKELKKEIAMVQIDDFAIIHLSKELSFSDRVQQACVSNSETDHKPEMTLDYYGFGIKQFSLATVIMLLLRASDITLGSLYDVNRFEL</sequence>
<reference evidence="2" key="2">
    <citation type="submission" date="2022-06" db="UniProtKB">
        <authorList>
            <consortium name="EnsemblMetazoa"/>
        </authorList>
    </citation>
    <scope>IDENTIFICATION</scope>
    <source>
        <strain evidence="2">DF5081</strain>
    </source>
</reference>
<evidence type="ECO:0008006" key="4">
    <source>
        <dbReference type="Google" id="ProtNLM"/>
    </source>
</evidence>
<feature type="signal peptide" evidence="1">
    <location>
        <begin position="1"/>
        <end position="18"/>
    </location>
</feature>
<organism evidence="2 3">
    <name type="scientific">Caenorhabditis japonica</name>
    <dbReference type="NCBI Taxonomy" id="281687"/>
    <lineage>
        <taxon>Eukaryota</taxon>
        <taxon>Metazoa</taxon>
        <taxon>Ecdysozoa</taxon>
        <taxon>Nematoda</taxon>
        <taxon>Chromadorea</taxon>
        <taxon>Rhabditida</taxon>
        <taxon>Rhabditina</taxon>
        <taxon>Rhabditomorpha</taxon>
        <taxon>Rhabditoidea</taxon>
        <taxon>Rhabditidae</taxon>
        <taxon>Peloderinae</taxon>
        <taxon>Caenorhabditis</taxon>
    </lineage>
</organism>